<reference evidence="2" key="1">
    <citation type="submission" date="2023-08" db="EMBL/GenBank/DDBJ databases">
        <authorList>
            <person name="Alioto T."/>
            <person name="Alioto T."/>
            <person name="Gomez Garrido J."/>
        </authorList>
    </citation>
    <scope>NUCLEOTIDE SEQUENCE</scope>
</reference>
<sequence length="136" mass="15463">MPTSTRATPVSSSTSEAERECEYQESEKSDEEYTQKQGRSIAKLELQQKNWSLHFDGIDDHEYQVLVLKNEWIGDMLEAFQLPKGKADTVVKGTTAVLDEYKLWNCVKMIVADTNVNTGKRHGIVIQLLRLFAQKG</sequence>
<feature type="region of interest" description="Disordered" evidence="1">
    <location>
        <begin position="1"/>
        <end position="36"/>
    </location>
</feature>
<dbReference type="Proteomes" id="UP001162480">
    <property type="component" value="Chromosome 7"/>
</dbReference>
<dbReference type="AlphaFoldDB" id="A0AA36F509"/>
<dbReference type="EMBL" id="OX597820">
    <property type="protein sequence ID" value="CAI9726006.1"/>
    <property type="molecule type" value="Genomic_DNA"/>
</dbReference>
<protein>
    <submittedName>
        <fullName evidence="2">Uncharacterized protein</fullName>
    </submittedName>
</protein>
<proteinExistence type="predicted"/>
<keyword evidence="3" id="KW-1185">Reference proteome</keyword>
<gene>
    <name evidence="2" type="ORF">OCTVUL_1B016184</name>
</gene>
<feature type="compositionally biased region" description="Basic and acidic residues" evidence="1">
    <location>
        <begin position="16"/>
        <end position="34"/>
    </location>
</feature>
<evidence type="ECO:0000313" key="3">
    <source>
        <dbReference type="Proteomes" id="UP001162480"/>
    </source>
</evidence>
<organism evidence="2 3">
    <name type="scientific">Octopus vulgaris</name>
    <name type="common">Common octopus</name>
    <dbReference type="NCBI Taxonomy" id="6645"/>
    <lineage>
        <taxon>Eukaryota</taxon>
        <taxon>Metazoa</taxon>
        <taxon>Spiralia</taxon>
        <taxon>Lophotrochozoa</taxon>
        <taxon>Mollusca</taxon>
        <taxon>Cephalopoda</taxon>
        <taxon>Coleoidea</taxon>
        <taxon>Octopodiformes</taxon>
        <taxon>Octopoda</taxon>
        <taxon>Incirrata</taxon>
        <taxon>Octopodidae</taxon>
        <taxon>Octopus</taxon>
    </lineage>
</organism>
<accession>A0AA36F509</accession>
<name>A0AA36F509_OCTVU</name>
<evidence type="ECO:0000256" key="1">
    <source>
        <dbReference type="SAM" id="MobiDB-lite"/>
    </source>
</evidence>
<evidence type="ECO:0000313" key="2">
    <source>
        <dbReference type="EMBL" id="CAI9726006.1"/>
    </source>
</evidence>
<feature type="compositionally biased region" description="Polar residues" evidence="1">
    <location>
        <begin position="1"/>
        <end position="15"/>
    </location>
</feature>